<keyword evidence="3" id="KW-1185">Reference proteome</keyword>
<proteinExistence type="predicted"/>
<dbReference type="Proteomes" id="UP000371041">
    <property type="component" value="Chromosome"/>
</dbReference>
<evidence type="ECO:0000313" key="3">
    <source>
        <dbReference type="Proteomes" id="UP000371041"/>
    </source>
</evidence>
<name>A0A5Q3QDM8_9PSEU</name>
<reference evidence="3" key="1">
    <citation type="submission" date="2019-11" db="EMBL/GenBank/DDBJ databases">
        <title>The complete genome sequence of Saccharopolyspora sp. E2A.</title>
        <authorList>
            <person name="Zhang G."/>
        </authorList>
    </citation>
    <scope>NUCLEOTIDE SEQUENCE [LARGE SCALE GENOMIC DNA]</scope>
    <source>
        <strain evidence="3">E2A</strain>
    </source>
</reference>
<dbReference type="EMBL" id="CP045929">
    <property type="protein sequence ID" value="QGK71304.1"/>
    <property type="molecule type" value="Genomic_DNA"/>
</dbReference>
<dbReference type="RefSeq" id="WP_154077880.1">
    <property type="nucleotide sequence ID" value="NZ_CP045929.1"/>
</dbReference>
<organism evidence="2 3">
    <name type="scientific">Allosaccharopolyspora coralli</name>
    <dbReference type="NCBI Taxonomy" id="2665642"/>
    <lineage>
        <taxon>Bacteria</taxon>
        <taxon>Bacillati</taxon>
        <taxon>Actinomycetota</taxon>
        <taxon>Actinomycetes</taxon>
        <taxon>Pseudonocardiales</taxon>
        <taxon>Pseudonocardiaceae</taxon>
        <taxon>Allosaccharopolyspora</taxon>
    </lineage>
</organism>
<gene>
    <name evidence="2" type="ORF">GIY23_18840</name>
</gene>
<feature type="region of interest" description="Disordered" evidence="1">
    <location>
        <begin position="59"/>
        <end position="112"/>
    </location>
</feature>
<dbReference type="KEGG" id="sace:GIY23_18840"/>
<sequence length="112" mass="11836">MDPRSRADDLLARAGARGAFVVTPHNMTSPMDASQTVRIPRAGLPGAGQDPESTIVIPTSQAHPAEGQAPSPGAMWPQTDQQGGEGPARGHGSVYAALTPDEQPDEWQFPRR</sequence>
<evidence type="ECO:0000256" key="1">
    <source>
        <dbReference type="SAM" id="MobiDB-lite"/>
    </source>
</evidence>
<dbReference type="AlphaFoldDB" id="A0A5Q3QDM8"/>
<protein>
    <submittedName>
        <fullName evidence="2">Uncharacterized protein</fullName>
    </submittedName>
</protein>
<accession>A0A5Q3QDM8</accession>
<evidence type="ECO:0000313" key="2">
    <source>
        <dbReference type="EMBL" id="QGK71304.1"/>
    </source>
</evidence>